<protein>
    <submittedName>
        <fullName evidence="8">RNA polymerase sigma-70 factor, ECF subfamily</fullName>
    </submittedName>
</protein>
<reference evidence="8 9" key="1">
    <citation type="submission" date="2016-10" db="EMBL/GenBank/DDBJ databases">
        <authorList>
            <person name="de Groot N.N."/>
        </authorList>
    </citation>
    <scope>NUCLEOTIDE SEQUENCE [LARGE SCALE GENOMIC DNA]</scope>
    <source>
        <strain evidence="8 9">MON 2.2</strain>
    </source>
</reference>
<dbReference type="GO" id="GO:0006352">
    <property type="term" value="P:DNA-templated transcription initiation"/>
    <property type="evidence" value="ECO:0007669"/>
    <property type="project" value="InterPro"/>
</dbReference>
<dbReference type="InterPro" id="IPR007627">
    <property type="entry name" value="RNA_pol_sigma70_r2"/>
</dbReference>
<dbReference type="Gene3D" id="1.10.1740.10">
    <property type="match status" value="1"/>
</dbReference>
<gene>
    <name evidence="8" type="ORF">SAMN04489747_1734</name>
</gene>
<comment type="similarity">
    <text evidence="1">Belongs to the sigma-70 factor family. ECF subfamily.</text>
</comment>
<dbReference type="STRING" id="675864.SAMN04489747_1734"/>
<keyword evidence="4" id="KW-0238">DNA-binding</keyword>
<keyword evidence="2" id="KW-0805">Transcription regulation</keyword>
<dbReference type="CDD" id="cd06171">
    <property type="entry name" value="Sigma70_r4"/>
    <property type="match status" value="1"/>
</dbReference>
<dbReference type="InterPro" id="IPR013325">
    <property type="entry name" value="RNA_pol_sigma_r2"/>
</dbReference>
<evidence type="ECO:0000313" key="8">
    <source>
        <dbReference type="EMBL" id="SDD78462.1"/>
    </source>
</evidence>
<evidence type="ECO:0000256" key="4">
    <source>
        <dbReference type="ARBA" id="ARBA00023125"/>
    </source>
</evidence>
<dbReference type="Pfam" id="PF04545">
    <property type="entry name" value="Sigma70_r4"/>
    <property type="match status" value="1"/>
</dbReference>
<dbReference type="InterPro" id="IPR036388">
    <property type="entry name" value="WH-like_DNA-bd_sf"/>
</dbReference>
<dbReference type="RefSeq" id="WP_090592414.1">
    <property type="nucleotide sequence ID" value="NZ_LT629688.1"/>
</dbReference>
<evidence type="ECO:0000256" key="1">
    <source>
        <dbReference type="ARBA" id="ARBA00010641"/>
    </source>
</evidence>
<evidence type="ECO:0000259" key="7">
    <source>
        <dbReference type="Pfam" id="PF04545"/>
    </source>
</evidence>
<dbReference type="InterPro" id="IPR039425">
    <property type="entry name" value="RNA_pol_sigma-70-like"/>
</dbReference>
<dbReference type="SUPFAM" id="SSF88659">
    <property type="entry name" value="Sigma3 and sigma4 domains of RNA polymerase sigma factors"/>
    <property type="match status" value="1"/>
</dbReference>
<sequence length="187" mass="21278">MGLFAARRRPDPLALDRDEGVRAAYNAHGSELYRFALRQLGDEGAAQDAVQETFLRAWRKADSYDPEVSGLRGWLFAILRNVVIDEGRRSRVRPWQRVVELDDHRDPALVPRRSGFVDDLMDAWTVEEALRRLSPEHRGAIVEVHLRGRPQDEVAAEQGIPVGTLRSRVFYGLKALRLVLEEMGVEP</sequence>
<proteinExistence type="inferred from homology"/>
<dbReference type="InterPro" id="IPR013324">
    <property type="entry name" value="RNA_pol_sigma_r3/r4-like"/>
</dbReference>
<keyword evidence="3" id="KW-0731">Sigma factor</keyword>
<dbReference type="GO" id="GO:0003677">
    <property type="term" value="F:DNA binding"/>
    <property type="evidence" value="ECO:0007669"/>
    <property type="project" value="UniProtKB-KW"/>
</dbReference>
<evidence type="ECO:0000259" key="6">
    <source>
        <dbReference type="Pfam" id="PF04542"/>
    </source>
</evidence>
<dbReference type="InterPro" id="IPR007630">
    <property type="entry name" value="RNA_pol_sigma70_r4"/>
</dbReference>
<evidence type="ECO:0000256" key="2">
    <source>
        <dbReference type="ARBA" id="ARBA00023015"/>
    </source>
</evidence>
<name>A0A1G6XK70_9ACTN</name>
<dbReference type="PANTHER" id="PTHR43133:SF52">
    <property type="entry name" value="ECF RNA POLYMERASE SIGMA FACTOR SIGL"/>
    <property type="match status" value="1"/>
</dbReference>
<keyword evidence="5" id="KW-0804">Transcription</keyword>
<evidence type="ECO:0000256" key="5">
    <source>
        <dbReference type="ARBA" id="ARBA00023163"/>
    </source>
</evidence>
<dbReference type="GO" id="GO:0016987">
    <property type="term" value="F:sigma factor activity"/>
    <property type="evidence" value="ECO:0007669"/>
    <property type="project" value="UniProtKB-KW"/>
</dbReference>
<keyword evidence="9" id="KW-1185">Reference proteome</keyword>
<dbReference type="Proteomes" id="UP000198546">
    <property type="component" value="Chromosome i"/>
</dbReference>
<dbReference type="Pfam" id="PF04542">
    <property type="entry name" value="Sigma70_r2"/>
    <property type="match status" value="1"/>
</dbReference>
<dbReference type="EMBL" id="LT629688">
    <property type="protein sequence ID" value="SDD78462.1"/>
    <property type="molecule type" value="Genomic_DNA"/>
</dbReference>
<organism evidence="8 9">
    <name type="scientific">Auraticoccus monumenti</name>
    <dbReference type="NCBI Taxonomy" id="675864"/>
    <lineage>
        <taxon>Bacteria</taxon>
        <taxon>Bacillati</taxon>
        <taxon>Actinomycetota</taxon>
        <taxon>Actinomycetes</taxon>
        <taxon>Propionibacteriales</taxon>
        <taxon>Propionibacteriaceae</taxon>
        <taxon>Auraticoccus</taxon>
    </lineage>
</organism>
<dbReference type="AlphaFoldDB" id="A0A1G6XK70"/>
<feature type="domain" description="RNA polymerase sigma-70 region 2" evidence="6">
    <location>
        <begin position="25"/>
        <end position="91"/>
    </location>
</feature>
<feature type="domain" description="RNA polymerase sigma-70 region 4" evidence="7">
    <location>
        <begin position="129"/>
        <end position="177"/>
    </location>
</feature>
<dbReference type="SUPFAM" id="SSF88946">
    <property type="entry name" value="Sigma2 domain of RNA polymerase sigma factors"/>
    <property type="match status" value="1"/>
</dbReference>
<dbReference type="NCBIfam" id="TIGR02937">
    <property type="entry name" value="sigma70-ECF"/>
    <property type="match status" value="1"/>
</dbReference>
<dbReference type="OrthoDB" id="4184921at2"/>
<accession>A0A1G6XK70</accession>
<evidence type="ECO:0000256" key="3">
    <source>
        <dbReference type="ARBA" id="ARBA00023082"/>
    </source>
</evidence>
<dbReference type="Gene3D" id="1.10.10.10">
    <property type="entry name" value="Winged helix-like DNA-binding domain superfamily/Winged helix DNA-binding domain"/>
    <property type="match status" value="1"/>
</dbReference>
<dbReference type="InterPro" id="IPR014284">
    <property type="entry name" value="RNA_pol_sigma-70_dom"/>
</dbReference>
<evidence type="ECO:0000313" key="9">
    <source>
        <dbReference type="Proteomes" id="UP000198546"/>
    </source>
</evidence>
<dbReference type="PANTHER" id="PTHR43133">
    <property type="entry name" value="RNA POLYMERASE ECF-TYPE SIGMA FACTO"/>
    <property type="match status" value="1"/>
</dbReference>